<dbReference type="InterPro" id="IPR015943">
    <property type="entry name" value="WD40/YVTN_repeat-like_dom_sf"/>
</dbReference>
<feature type="region of interest" description="Disordered" evidence="1">
    <location>
        <begin position="52"/>
        <end position="86"/>
    </location>
</feature>
<evidence type="ECO:0000313" key="4">
    <source>
        <dbReference type="Proteomes" id="UP000053558"/>
    </source>
</evidence>
<dbReference type="RefSeq" id="XP_007771159.1">
    <property type="nucleotide sequence ID" value="XM_007772969.1"/>
</dbReference>
<comment type="caution">
    <text evidence="3">The sequence shown here is derived from an EMBL/GenBank/DDBJ whole genome shotgun (WGS) entry which is preliminary data.</text>
</comment>
<proteinExistence type="predicted"/>
<accession>A0A5M3MGS7</accession>
<dbReference type="InterPro" id="IPR024977">
    <property type="entry name" value="Apc4-like_WD40_dom"/>
</dbReference>
<dbReference type="EMBL" id="JH711582">
    <property type="protein sequence ID" value="EIW78206.1"/>
    <property type="molecule type" value="Genomic_DNA"/>
</dbReference>
<evidence type="ECO:0000256" key="1">
    <source>
        <dbReference type="SAM" id="MobiDB-lite"/>
    </source>
</evidence>
<dbReference type="AlphaFoldDB" id="A0A5M3MGS7"/>
<sequence length="107" mass="11527">MATGNPMWSITETQRVEAFAFSPGGDLIAVGFAKGLLRVYDAQTGEALRFKRGERSSADAADRSLSRREMEADIDDDPIMNVSGKPPSISARAHRCVDACNFECGGT</sequence>
<dbReference type="InterPro" id="IPR011044">
    <property type="entry name" value="Quino_amine_DH_bsu"/>
</dbReference>
<keyword evidence="4" id="KW-1185">Reference proteome</keyword>
<evidence type="ECO:0000313" key="3">
    <source>
        <dbReference type="EMBL" id="EIW78206.1"/>
    </source>
</evidence>
<dbReference type="Proteomes" id="UP000053558">
    <property type="component" value="Unassembled WGS sequence"/>
</dbReference>
<protein>
    <recommendedName>
        <fullName evidence="2">Anaphase-promoting complex subunit 4-like WD40 domain-containing protein</fullName>
    </recommendedName>
</protein>
<dbReference type="GeneID" id="19209292"/>
<evidence type="ECO:0000259" key="2">
    <source>
        <dbReference type="Pfam" id="PF12894"/>
    </source>
</evidence>
<organism evidence="3 4">
    <name type="scientific">Coniophora puteana (strain RWD-64-598)</name>
    <name type="common">Brown rot fungus</name>
    <dbReference type="NCBI Taxonomy" id="741705"/>
    <lineage>
        <taxon>Eukaryota</taxon>
        <taxon>Fungi</taxon>
        <taxon>Dikarya</taxon>
        <taxon>Basidiomycota</taxon>
        <taxon>Agaricomycotina</taxon>
        <taxon>Agaricomycetes</taxon>
        <taxon>Agaricomycetidae</taxon>
        <taxon>Boletales</taxon>
        <taxon>Coniophorineae</taxon>
        <taxon>Coniophoraceae</taxon>
        <taxon>Coniophora</taxon>
    </lineage>
</organism>
<dbReference type="SUPFAM" id="SSF50969">
    <property type="entry name" value="YVTN repeat-like/Quinoprotein amine dehydrogenase"/>
    <property type="match status" value="1"/>
</dbReference>
<name>A0A5M3MGS7_CONPW</name>
<dbReference type="Gene3D" id="2.130.10.10">
    <property type="entry name" value="YVTN repeat-like/Quinoprotein amine dehydrogenase"/>
    <property type="match status" value="1"/>
</dbReference>
<feature type="compositionally biased region" description="Basic and acidic residues" evidence="1">
    <location>
        <begin position="52"/>
        <end position="71"/>
    </location>
</feature>
<dbReference type="Pfam" id="PF12894">
    <property type="entry name" value="ANAPC4_WD40"/>
    <property type="match status" value="1"/>
</dbReference>
<dbReference type="KEGG" id="cput:CONPUDRAFT_74950"/>
<reference evidence="4" key="1">
    <citation type="journal article" date="2012" name="Science">
        <title>The Paleozoic origin of enzymatic lignin decomposition reconstructed from 31 fungal genomes.</title>
        <authorList>
            <person name="Floudas D."/>
            <person name="Binder M."/>
            <person name="Riley R."/>
            <person name="Barry K."/>
            <person name="Blanchette R.A."/>
            <person name="Henrissat B."/>
            <person name="Martinez A.T."/>
            <person name="Otillar R."/>
            <person name="Spatafora J.W."/>
            <person name="Yadav J.S."/>
            <person name="Aerts A."/>
            <person name="Benoit I."/>
            <person name="Boyd A."/>
            <person name="Carlson A."/>
            <person name="Copeland A."/>
            <person name="Coutinho P.M."/>
            <person name="de Vries R.P."/>
            <person name="Ferreira P."/>
            <person name="Findley K."/>
            <person name="Foster B."/>
            <person name="Gaskell J."/>
            <person name="Glotzer D."/>
            <person name="Gorecki P."/>
            <person name="Heitman J."/>
            <person name="Hesse C."/>
            <person name="Hori C."/>
            <person name="Igarashi K."/>
            <person name="Jurgens J.A."/>
            <person name="Kallen N."/>
            <person name="Kersten P."/>
            <person name="Kohler A."/>
            <person name="Kuees U."/>
            <person name="Kumar T.K.A."/>
            <person name="Kuo A."/>
            <person name="LaButti K."/>
            <person name="Larrondo L.F."/>
            <person name="Lindquist E."/>
            <person name="Ling A."/>
            <person name="Lombard V."/>
            <person name="Lucas S."/>
            <person name="Lundell T."/>
            <person name="Martin R."/>
            <person name="McLaughlin D.J."/>
            <person name="Morgenstern I."/>
            <person name="Morin E."/>
            <person name="Murat C."/>
            <person name="Nagy L.G."/>
            <person name="Nolan M."/>
            <person name="Ohm R.A."/>
            <person name="Patyshakuliyeva A."/>
            <person name="Rokas A."/>
            <person name="Ruiz-Duenas F.J."/>
            <person name="Sabat G."/>
            <person name="Salamov A."/>
            <person name="Samejima M."/>
            <person name="Schmutz J."/>
            <person name="Slot J.C."/>
            <person name="St John F."/>
            <person name="Stenlid J."/>
            <person name="Sun H."/>
            <person name="Sun S."/>
            <person name="Syed K."/>
            <person name="Tsang A."/>
            <person name="Wiebenga A."/>
            <person name="Young D."/>
            <person name="Pisabarro A."/>
            <person name="Eastwood D.C."/>
            <person name="Martin F."/>
            <person name="Cullen D."/>
            <person name="Grigoriev I.V."/>
            <person name="Hibbett D.S."/>
        </authorList>
    </citation>
    <scope>NUCLEOTIDE SEQUENCE [LARGE SCALE GENOMIC DNA]</scope>
    <source>
        <strain evidence="4">RWD-64-598 SS2</strain>
    </source>
</reference>
<feature type="domain" description="Anaphase-promoting complex subunit 4-like WD40" evidence="2">
    <location>
        <begin position="6"/>
        <end position="49"/>
    </location>
</feature>
<gene>
    <name evidence="3" type="ORF">CONPUDRAFT_74950</name>
</gene>